<sequence>EGLLNSVEMSQSTPNLEALTHFKNPARVSPTSRDNTPSDYAIAEHSKNYRYFTNHQVLVDADTRLVVVTGRPMPGNRNDCKAWEEAGANAAVGRTLTIADDWKKAHNKSHPFRAKCSQGDRLDRSKSPGKHPRSSTESRT</sequence>
<dbReference type="STRING" id="100226.gene:17757678"/>
<dbReference type="EMBL" id="AL645882">
    <property type="protein sequence ID" value="CAB52904.1"/>
    <property type="molecule type" value="Genomic_DNA"/>
</dbReference>
<dbReference type="AlphaFoldDB" id="Q9RI85"/>
<dbReference type="InParanoid" id="Q9RI85"/>
<dbReference type="OrthoDB" id="5121089at2"/>
<name>Q9RI85_STRCO</name>
<dbReference type="Proteomes" id="UP000001973">
    <property type="component" value="Chromosome"/>
</dbReference>
<dbReference type="KEGG" id="sco:SCO0090"/>
<dbReference type="PaxDb" id="100226-SCO0090"/>
<evidence type="ECO:0000313" key="2">
    <source>
        <dbReference type="EMBL" id="CAB52904.1"/>
    </source>
</evidence>
<organism evidence="2 3">
    <name type="scientific">Streptomyces coelicolor (strain ATCC BAA-471 / A3(2) / M145)</name>
    <dbReference type="NCBI Taxonomy" id="100226"/>
    <lineage>
        <taxon>Bacteria</taxon>
        <taxon>Bacillati</taxon>
        <taxon>Actinomycetota</taxon>
        <taxon>Actinomycetes</taxon>
        <taxon>Kitasatosporales</taxon>
        <taxon>Streptomycetaceae</taxon>
        <taxon>Streptomyces</taxon>
        <taxon>Streptomyces albidoflavus group</taxon>
    </lineage>
</organism>
<evidence type="ECO:0000256" key="1">
    <source>
        <dbReference type="SAM" id="MobiDB-lite"/>
    </source>
</evidence>
<evidence type="ECO:0000313" key="3">
    <source>
        <dbReference type="Proteomes" id="UP000001973"/>
    </source>
</evidence>
<reference evidence="2 3" key="1">
    <citation type="journal article" date="1996" name="Mol. Microbiol.">
        <title>A set of ordered cosmids and a detailed genetic and physical map for the 8 Mb Streptomyces coelicolor A3(2) chromosome.</title>
        <authorList>
            <person name="Redenbach M."/>
            <person name="Kieser H.M."/>
            <person name="Denapaite D."/>
            <person name="Eichner A."/>
            <person name="Cullum J."/>
            <person name="Kinashi H."/>
            <person name="Hopwood D.A."/>
        </authorList>
    </citation>
    <scope>NUCLEOTIDE SEQUENCE [LARGE SCALE GENOMIC DNA]</scope>
    <source>
        <strain evidence="3">ATCC BAA-471 / A3(2) / M145</strain>
    </source>
</reference>
<feature type="non-terminal residue" evidence="2">
    <location>
        <position position="1"/>
    </location>
</feature>
<accession>Q9RI85</accession>
<feature type="region of interest" description="Disordered" evidence="1">
    <location>
        <begin position="105"/>
        <end position="140"/>
    </location>
</feature>
<feature type="non-terminal residue" evidence="2">
    <location>
        <position position="140"/>
    </location>
</feature>
<protein>
    <submittedName>
        <fullName evidence="2">Transposase</fullName>
    </submittedName>
</protein>
<proteinExistence type="predicted"/>
<dbReference type="PIR" id="T36990">
    <property type="entry name" value="T36990"/>
</dbReference>
<keyword evidence="3" id="KW-1185">Reference proteome</keyword>
<dbReference type="EMBL" id="AL939104">
    <property type="protein sequence ID" value="CAB52904.1"/>
    <property type="molecule type" value="Genomic_DNA"/>
</dbReference>
<reference evidence="2 3" key="2">
    <citation type="journal article" date="2002" name="Nature">
        <title>Complete genome sequence of the model actinomycete Streptomyces coelicolor A3(2).</title>
        <authorList>
            <person name="Bentley S.D."/>
            <person name="Chater K.F."/>
            <person name="Cerdeno-Tarraga A.M."/>
            <person name="Challis G.L."/>
            <person name="Thomson N.R."/>
            <person name="James K.D."/>
            <person name="Harris D.E."/>
            <person name="Quail M.A."/>
            <person name="Kieser H."/>
            <person name="Harper D."/>
            <person name="Bateman A."/>
            <person name="Brown S."/>
            <person name="Chandra G."/>
            <person name="Chen C.W."/>
            <person name="Collins M."/>
            <person name="Cronin A."/>
            <person name="Fraser A."/>
            <person name="Goble A."/>
            <person name="Hidalgo J."/>
            <person name="Hornsby T."/>
            <person name="Howarth S."/>
            <person name="Huang C.H."/>
            <person name="Kieser T."/>
            <person name="Larke L."/>
            <person name="Murphy L."/>
            <person name="Oliver K."/>
            <person name="O'Neil S."/>
            <person name="Rabbinowitsch E."/>
            <person name="Rajandream M.A."/>
            <person name="Rutherford K."/>
            <person name="Rutter S."/>
            <person name="Seeger K."/>
            <person name="Saunders D."/>
            <person name="Sharp S."/>
            <person name="Squares R."/>
            <person name="Squares S."/>
            <person name="Taylor K."/>
            <person name="Warren T."/>
            <person name="Wietzorrek A."/>
            <person name="Woodward J."/>
            <person name="Barrell B.G."/>
            <person name="Parkhill J."/>
            <person name="Hopwood D.A."/>
        </authorList>
    </citation>
    <scope>NUCLEOTIDE SEQUENCE [LARGE SCALE GENOMIC DNA]</scope>
    <source>
        <strain evidence="3">ATCC BAA-471 / A3(2) / M145</strain>
    </source>
</reference>
<gene>
    <name evidence="2" type="ordered locus">SCO0090</name>
    <name evidence="2" type="ORF">SCJ11.19c</name>
</gene>
<dbReference type="HOGENOM" id="CLU_1839491_0_0_11"/>